<feature type="chain" id="PRO_5019567149" evidence="1">
    <location>
        <begin position="30"/>
        <end position="176"/>
    </location>
</feature>
<proteinExistence type="predicted"/>
<keyword evidence="1" id="KW-0732">Signal</keyword>
<evidence type="ECO:0000313" key="2">
    <source>
        <dbReference type="EMBL" id="RUO40499.1"/>
    </source>
</evidence>
<organism evidence="2 3">
    <name type="scientific">Aliidiomarina taiwanensis</name>
    <dbReference type="NCBI Taxonomy" id="946228"/>
    <lineage>
        <taxon>Bacteria</taxon>
        <taxon>Pseudomonadati</taxon>
        <taxon>Pseudomonadota</taxon>
        <taxon>Gammaproteobacteria</taxon>
        <taxon>Alteromonadales</taxon>
        <taxon>Idiomarinaceae</taxon>
        <taxon>Aliidiomarina</taxon>
    </lineage>
</organism>
<dbReference type="Proteomes" id="UP000286976">
    <property type="component" value="Unassembled WGS sequence"/>
</dbReference>
<accession>A0A432X1S8</accession>
<gene>
    <name evidence="2" type="ORF">CWE15_07010</name>
</gene>
<evidence type="ECO:0000256" key="1">
    <source>
        <dbReference type="SAM" id="SignalP"/>
    </source>
</evidence>
<dbReference type="EMBL" id="PIPQ01000003">
    <property type="protein sequence ID" value="RUO40499.1"/>
    <property type="molecule type" value="Genomic_DNA"/>
</dbReference>
<reference evidence="2 3" key="1">
    <citation type="journal article" date="2011" name="Front. Microbiol.">
        <title>Genomic signatures of strain selection and enhancement in Bacillus atrophaeus var. globigii, a historical biowarfare simulant.</title>
        <authorList>
            <person name="Gibbons H.S."/>
            <person name="Broomall S.M."/>
            <person name="McNew L.A."/>
            <person name="Daligault H."/>
            <person name="Chapman C."/>
            <person name="Bruce D."/>
            <person name="Karavis M."/>
            <person name="Krepps M."/>
            <person name="McGregor P.A."/>
            <person name="Hong C."/>
            <person name="Park K.H."/>
            <person name="Akmal A."/>
            <person name="Feldman A."/>
            <person name="Lin J.S."/>
            <person name="Chang W.E."/>
            <person name="Higgs B.W."/>
            <person name="Demirev P."/>
            <person name="Lindquist J."/>
            <person name="Liem A."/>
            <person name="Fochler E."/>
            <person name="Read T.D."/>
            <person name="Tapia R."/>
            <person name="Johnson S."/>
            <person name="Bishop-Lilly K.A."/>
            <person name="Detter C."/>
            <person name="Han C."/>
            <person name="Sozhamannan S."/>
            <person name="Rosenzweig C.N."/>
            <person name="Skowronski E.W."/>
        </authorList>
    </citation>
    <scope>NUCLEOTIDE SEQUENCE [LARGE SCALE GENOMIC DNA]</scope>
    <source>
        <strain evidence="2 3">AIT1</strain>
    </source>
</reference>
<evidence type="ECO:0000313" key="3">
    <source>
        <dbReference type="Proteomes" id="UP000286976"/>
    </source>
</evidence>
<comment type="caution">
    <text evidence="2">The sequence shown here is derived from an EMBL/GenBank/DDBJ whole genome shotgun (WGS) entry which is preliminary data.</text>
</comment>
<dbReference type="AlphaFoldDB" id="A0A432X1S8"/>
<protein>
    <submittedName>
        <fullName evidence="2">Uncharacterized protein</fullName>
    </submittedName>
</protein>
<name>A0A432X1S8_9GAMM</name>
<sequence length="176" mass="20093">MYHSLTAGKRTFAFLCTLLLATFSCVSTAEEEQGFQTSIVGTAILGDGTLVNINYPLAFEEVNDIWYFRAGQQRVAISEPPRQYNMQFAVQPTDNMAYLAEFSDRYMRSFQVTVGKHVIELLPTSEAKYGLRLRIDNQYLLFDRRTPSLSIQLDKNGITGFRPDGFIRDLSIRRVE</sequence>
<dbReference type="OrthoDB" id="6402479at2"/>
<keyword evidence="3" id="KW-1185">Reference proteome</keyword>
<feature type="signal peptide" evidence="1">
    <location>
        <begin position="1"/>
        <end position="29"/>
    </location>
</feature>
<dbReference type="RefSeq" id="WP_126757375.1">
    <property type="nucleotide sequence ID" value="NZ_PIPQ01000003.1"/>
</dbReference>